<feature type="region of interest" description="Disordered" evidence="5">
    <location>
        <begin position="845"/>
        <end position="871"/>
    </location>
</feature>
<evidence type="ECO:0000256" key="3">
    <source>
        <dbReference type="ARBA" id="ARBA00022490"/>
    </source>
</evidence>
<evidence type="ECO:0000256" key="2">
    <source>
        <dbReference type="ARBA" id="ARBA00006937"/>
    </source>
</evidence>
<dbReference type="Proteomes" id="UP001187315">
    <property type="component" value="Unassembled WGS sequence"/>
</dbReference>
<reference evidence="7" key="1">
    <citation type="submission" date="2023-08" db="EMBL/GenBank/DDBJ databases">
        <title>Pelteobagrus vachellii genome.</title>
        <authorList>
            <person name="Liu H."/>
        </authorList>
    </citation>
    <scope>NUCLEOTIDE SEQUENCE</scope>
    <source>
        <strain evidence="7">PRFRI_2022a</strain>
        <tissue evidence="7">Muscle</tissue>
    </source>
</reference>
<feature type="region of interest" description="Disordered" evidence="5">
    <location>
        <begin position="1005"/>
        <end position="1026"/>
    </location>
</feature>
<comment type="caution">
    <text evidence="7">The sequence shown here is derived from an EMBL/GenBank/DDBJ whole genome shotgun (WGS) entry which is preliminary data.</text>
</comment>
<dbReference type="Pfam" id="PF07894">
    <property type="entry name" value="SACK1"/>
    <property type="match status" value="1"/>
</dbReference>
<evidence type="ECO:0000313" key="8">
    <source>
        <dbReference type="Proteomes" id="UP001187315"/>
    </source>
</evidence>
<feature type="domain" description="Scaffolding anchor of CK1" evidence="6">
    <location>
        <begin position="17"/>
        <end position="287"/>
    </location>
</feature>
<feature type="region of interest" description="Disordered" evidence="5">
    <location>
        <begin position="1063"/>
        <end position="1140"/>
    </location>
</feature>
<protein>
    <recommendedName>
        <fullName evidence="6">Scaffolding anchor of CK1 domain-containing protein</fullName>
    </recommendedName>
</protein>
<evidence type="ECO:0000256" key="4">
    <source>
        <dbReference type="ARBA" id="ARBA00023212"/>
    </source>
</evidence>
<dbReference type="GO" id="GO:0019901">
    <property type="term" value="F:protein kinase binding"/>
    <property type="evidence" value="ECO:0007669"/>
    <property type="project" value="TreeGrafter"/>
</dbReference>
<keyword evidence="3" id="KW-0963">Cytoplasm</keyword>
<keyword evidence="4" id="KW-0206">Cytoskeleton</keyword>
<evidence type="ECO:0000256" key="1">
    <source>
        <dbReference type="ARBA" id="ARBA00004245"/>
    </source>
</evidence>
<accession>A0AA88MGF0</accession>
<dbReference type="GO" id="GO:0007165">
    <property type="term" value="P:signal transduction"/>
    <property type="evidence" value="ECO:0007669"/>
    <property type="project" value="TreeGrafter"/>
</dbReference>
<evidence type="ECO:0000256" key="5">
    <source>
        <dbReference type="SAM" id="MobiDB-lite"/>
    </source>
</evidence>
<dbReference type="EMBL" id="JAVHJS010000014">
    <property type="protein sequence ID" value="KAK2836571.1"/>
    <property type="molecule type" value="Genomic_DNA"/>
</dbReference>
<evidence type="ECO:0000313" key="7">
    <source>
        <dbReference type="EMBL" id="KAK2836571.1"/>
    </source>
</evidence>
<feature type="region of interest" description="Disordered" evidence="5">
    <location>
        <begin position="434"/>
        <end position="475"/>
    </location>
</feature>
<feature type="compositionally biased region" description="Basic and acidic residues" evidence="5">
    <location>
        <begin position="897"/>
        <end position="922"/>
    </location>
</feature>
<dbReference type="InterPro" id="IPR012461">
    <property type="entry name" value="SACK1"/>
</dbReference>
<name>A0AA88MGF0_TACVA</name>
<gene>
    <name evidence="7" type="ORF">Q7C36_014440</name>
</gene>
<comment type="similarity">
    <text evidence="2">Belongs to the FAM83 family.</text>
</comment>
<dbReference type="PANTHER" id="PTHR16181">
    <property type="entry name" value="PROTEIN FAM83A-RELATED"/>
    <property type="match status" value="1"/>
</dbReference>
<comment type="subcellular location">
    <subcellularLocation>
        <location evidence="1">Cytoplasm</location>
        <location evidence="1">Cytoskeleton</location>
    </subcellularLocation>
</comment>
<dbReference type="PANTHER" id="PTHR16181:SF29">
    <property type="entry name" value="PROTEIN FAM83A-RELATED"/>
    <property type="match status" value="1"/>
</dbReference>
<dbReference type="FunFam" id="3.30.870.10:FF:000004">
    <property type="entry name" value="protein FAM83H isoform X2"/>
    <property type="match status" value="1"/>
</dbReference>
<feature type="compositionally biased region" description="Polar residues" evidence="5">
    <location>
        <begin position="441"/>
        <end position="457"/>
    </location>
</feature>
<dbReference type="Gene3D" id="3.30.870.10">
    <property type="entry name" value="Endonuclease Chain A"/>
    <property type="match status" value="1"/>
</dbReference>
<proteinExistence type="inferred from homology"/>
<feature type="compositionally biased region" description="Polar residues" evidence="5">
    <location>
        <begin position="1088"/>
        <end position="1101"/>
    </location>
</feature>
<keyword evidence="8" id="KW-1185">Reference proteome</keyword>
<dbReference type="InterPro" id="IPR050944">
    <property type="entry name" value="FAM83"/>
</dbReference>
<evidence type="ECO:0000259" key="6">
    <source>
        <dbReference type="Pfam" id="PF07894"/>
    </source>
</evidence>
<feature type="compositionally biased region" description="Polar residues" evidence="5">
    <location>
        <begin position="1122"/>
        <end position="1131"/>
    </location>
</feature>
<dbReference type="GO" id="GO:0005856">
    <property type="term" value="C:cytoskeleton"/>
    <property type="evidence" value="ECO:0007669"/>
    <property type="project" value="UniProtKB-SubCell"/>
</dbReference>
<organism evidence="7 8">
    <name type="scientific">Tachysurus vachellii</name>
    <name type="common">Darkbarbel catfish</name>
    <name type="synonym">Pelteobagrus vachellii</name>
    <dbReference type="NCBI Taxonomy" id="175792"/>
    <lineage>
        <taxon>Eukaryota</taxon>
        <taxon>Metazoa</taxon>
        <taxon>Chordata</taxon>
        <taxon>Craniata</taxon>
        <taxon>Vertebrata</taxon>
        <taxon>Euteleostomi</taxon>
        <taxon>Actinopterygii</taxon>
        <taxon>Neopterygii</taxon>
        <taxon>Teleostei</taxon>
        <taxon>Ostariophysi</taxon>
        <taxon>Siluriformes</taxon>
        <taxon>Bagridae</taxon>
        <taxon>Tachysurus</taxon>
    </lineage>
</organism>
<dbReference type="SUPFAM" id="SSF56024">
    <property type="entry name" value="Phospholipase D/nuclease"/>
    <property type="match status" value="1"/>
</dbReference>
<feature type="compositionally biased region" description="Polar residues" evidence="5">
    <location>
        <begin position="848"/>
        <end position="869"/>
    </location>
</feature>
<feature type="region of interest" description="Disordered" evidence="5">
    <location>
        <begin position="892"/>
        <end position="922"/>
    </location>
</feature>
<dbReference type="AlphaFoldDB" id="A0AA88MGF0"/>
<sequence length="1140" mass="127895">MALSQIQCLNEHHVNLRTNESKPEFLYSEAQRLALERLLDGGPDSFQEFIRINRIRSFLSDPELAQLYASVEPYCPDLPVYAAGLDGDGTGTHVSLQYWPERSDDSLPHLELGWPQRASYRGVTRVAVHAHPPLEGEEHIKEVIRKTIARAQKVIAVVMDFFTDVDIFNDLLHASFKRNVAVYIILDVTGVSHFLKMCESASMHTGHLKNLRVRSIRGTGFFTHSSKKVYGSQSQKFMFVDGDKAVSGSYSFTWTASRLDRSIVTVLTGQAVDLFDRLFQDLYMMSNAIDLNTINLEKEQKLKPISKAEPALQPTNTLALKLINPKYALVSGNAAVSSNHMTSETYTTKSNSIKQMKEVSEGPYIHPGLLHLEKANMFDYLPVWPEPDPPSDVIGFINIRDYNKPLQAHLTHSEIFEVSQAIRFKDPIHRPQESLSEKFCPSTTSQNAASPNEQPQNKLEGKNKQCNYPQQILPPSGLKKQVVGLSSIPNLTPAESSKQDEKNSPVVDVMEKHVFSQQREKLDAENICTSADPRKDSQISQNPAIENITPFGSVRCNTVATTSDKIICENIAETSSNKDFQDDRWNIHKLIEPDEHKTDHVDCTVHKGKSIYSDSRSSFSSEEYFDCRESVSVNSENVGMFNRIQAVFRFPDEPNNAAESLSSLMSGSCKNTSIHEALKETEDSNLKCPSPEERNVQHITGVTVDLEFTSMNGGKSLSESVSIVKKHLIQETDCSSEQGTDSKLLHQFQSDTQVAPDKNTECLQRCESYSAVNHIFDTQPVENNNSAESQLLVNMLLLKDNVAAPYVTVQKTAEAQCIVFSDTGLKPEIDSGFNYTYNLKSVLDDTHSTPQSKPASLNTGLQKGNTPSTERIHKEDCKMSFQIKPLIAGESTTVQAVEDKDTDNSISEPKDSPTARTMDKEKQLSPKILTGFKVVHFSVDIYPLKRKTLEHLCVQQESKKQPEVKPKMERNIRMPHRVSPQPKPFPAHEVKLSSTKASVTKLHSRNNLTPPAVSTPGVQNNLPGRLWGESRVTNDLHATPAKLPRRHTVPIRSNQTRLRAVQTDLSADHRCSSQKQPRAQQDRMRFNQLHQSSFRQRSASTTEERSTFRGTLFPRTLKEGITDSTSQTNQKKTIKVKDKK</sequence>